<evidence type="ECO:0000313" key="3">
    <source>
        <dbReference type="EMBL" id="QDU91336.1"/>
    </source>
</evidence>
<dbReference type="RefSeq" id="WP_197527098.1">
    <property type="nucleotide sequence ID" value="NZ_CP036291.1"/>
</dbReference>
<keyword evidence="4" id="KW-1185">Reference proteome</keyword>
<dbReference type="InterPro" id="IPR029063">
    <property type="entry name" value="SAM-dependent_MTases_sf"/>
</dbReference>
<accession>A0A518DIP7</accession>
<dbReference type="PANTHER" id="PTHR48090:SF7">
    <property type="entry name" value="RFBJ PROTEIN"/>
    <property type="match status" value="1"/>
</dbReference>
<dbReference type="Pfam" id="PF13489">
    <property type="entry name" value="Methyltransf_23"/>
    <property type="match status" value="1"/>
</dbReference>
<evidence type="ECO:0000259" key="2">
    <source>
        <dbReference type="Pfam" id="PF00535"/>
    </source>
</evidence>
<feature type="region of interest" description="Disordered" evidence="1">
    <location>
        <begin position="1"/>
        <end position="27"/>
    </location>
</feature>
<dbReference type="Proteomes" id="UP000317429">
    <property type="component" value="Chromosome"/>
</dbReference>
<dbReference type="Gene3D" id="3.90.550.10">
    <property type="entry name" value="Spore Coat Polysaccharide Biosynthesis Protein SpsA, Chain A"/>
    <property type="match status" value="1"/>
</dbReference>
<evidence type="ECO:0000313" key="4">
    <source>
        <dbReference type="Proteomes" id="UP000317429"/>
    </source>
</evidence>
<proteinExistence type="predicted"/>
<feature type="domain" description="Glycosyltransferase 2-like" evidence="2">
    <location>
        <begin position="42"/>
        <end position="207"/>
    </location>
</feature>
<feature type="compositionally biased region" description="Pro residues" evidence="1">
    <location>
        <begin position="10"/>
        <end position="22"/>
    </location>
</feature>
<dbReference type="EC" id="2.4.1.54" evidence="3"/>
<name>A0A518DIP7_9BACT</name>
<dbReference type="SUPFAM" id="SSF53335">
    <property type="entry name" value="S-adenosyl-L-methionine-dependent methyltransferases"/>
    <property type="match status" value="1"/>
</dbReference>
<keyword evidence="3" id="KW-0808">Transferase</keyword>
<gene>
    <name evidence="3" type="ORF">Pla175_47570</name>
</gene>
<keyword evidence="3" id="KW-0328">Glycosyltransferase</keyword>
<dbReference type="CDD" id="cd04179">
    <property type="entry name" value="DPM_DPG-synthase_like"/>
    <property type="match status" value="1"/>
</dbReference>
<protein>
    <submittedName>
        <fullName evidence="3">Undecaprenyl-phosphate mannosyltransferase</fullName>
        <ecNumber evidence="3">2.4.1.54</ecNumber>
    </submittedName>
</protein>
<organism evidence="3 4">
    <name type="scientific">Pirellulimonas nuda</name>
    <dbReference type="NCBI Taxonomy" id="2528009"/>
    <lineage>
        <taxon>Bacteria</taxon>
        <taxon>Pseudomonadati</taxon>
        <taxon>Planctomycetota</taxon>
        <taxon>Planctomycetia</taxon>
        <taxon>Pirellulales</taxon>
        <taxon>Lacipirellulaceae</taxon>
        <taxon>Pirellulimonas</taxon>
    </lineage>
</organism>
<dbReference type="KEGG" id="pnd:Pla175_47570"/>
<dbReference type="GO" id="GO:0047267">
    <property type="term" value="F:undecaprenyl-phosphate mannosyltransferase activity"/>
    <property type="evidence" value="ECO:0007669"/>
    <property type="project" value="UniProtKB-EC"/>
</dbReference>
<dbReference type="Pfam" id="PF00535">
    <property type="entry name" value="Glycos_transf_2"/>
    <property type="match status" value="1"/>
</dbReference>
<dbReference type="AlphaFoldDB" id="A0A518DIP7"/>
<dbReference type="SUPFAM" id="SSF53448">
    <property type="entry name" value="Nucleotide-diphospho-sugar transferases"/>
    <property type="match status" value="1"/>
</dbReference>
<dbReference type="InterPro" id="IPR029044">
    <property type="entry name" value="Nucleotide-diphossugar_trans"/>
</dbReference>
<dbReference type="EMBL" id="CP036291">
    <property type="protein sequence ID" value="QDU91336.1"/>
    <property type="molecule type" value="Genomic_DNA"/>
</dbReference>
<dbReference type="CDD" id="cd02440">
    <property type="entry name" value="AdoMet_MTases"/>
    <property type="match status" value="1"/>
</dbReference>
<evidence type="ECO:0000256" key="1">
    <source>
        <dbReference type="SAM" id="MobiDB-lite"/>
    </source>
</evidence>
<reference evidence="3 4" key="1">
    <citation type="submission" date="2019-02" db="EMBL/GenBank/DDBJ databases">
        <title>Deep-cultivation of Planctomycetes and their phenomic and genomic characterization uncovers novel biology.</title>
        <authorList>
            <person name="Wiegand S."/>
            <person name="Jogler M."/>
            <person name="Boedeker C."/>
            <person name="Pinto D."/>
            <person name="Vollmers J."/>
            <person name="Rivas-Marin E."/>
            <person name="Kohn T."/>
            <person name="Peeters S.H."/>
            <person name="Heuer A."/>
            <person name="Rast P."/>
            <person name="Oberbeckmann S."/>
            <person name="Bunk B."/>
            <person name="Jeske O."/>
            <person name="Meyerdierks A."/>
            <person name="Storesund J.E."/>
            <person name="Kallscheuer N."/>
            <person name="Luecker S."/>
            <person name="Lage O.M."/>
            <person name="Pohl T."/>
            <person name="Merkel B.J."/>
            <person name="Hornburger P."/>
            <person name="Mueller R.-W."/>
            <person name="Bruemmer F."/>
            <person name="Labrenz M."/>
            <person name="Spormann A.M."/>
            <person name="Op den Camp H."/>
            <person name="Overmann J."/>
            <person name="Amann R."/>
            <person name="Jetten M.S.M."/>
            <person name="Mascher T."/>
            <person name="Medema M.H."/>
            <person name="Devos D.P."/>
            <person name="Kaster A.-K."/>
            <person name="Ovreas L."/>
            <person name="Rohde M."/>
            <person name="Galperin M.Y."/>
            <person name="Jogler C."/>
        </authorList>
    </citation>
    <scope>NUCLEOTIDE SEQUENCE [LARGE SCALE GENOMIC DNA]</scope>
    <source>
        <strain evidence="3 4">Pla175</strain>
    </source>
</reference>
<dbReference type="Gene3D" id="3.40.50.150">
    <property type="entry name" value="Vaccinia Virus protein VP39"/>
    <property type="match status" value="1"/>
</dbReference>
<dbReference type="InterPro" id="IPR050256">
    <property type="entry name" value="Glycosyltransferase_2"/>
</dbReference>
<dbReference type="InterPro" id="IPR001173">
    <property type="entry name" value="Glyco_trans_2-like"/>
</dbReference>
<dbReference type="PANTHER" id="PTHR48090">
    <property type="entry name" value="UNDECAPRENYL-PHOSPHATE 4-DEOXY-4-FORMAMIDO-L-ARABINOSE TRANSFERASE-RELATED"/>
    <property type="match status" value="1"/>
</dbReference>
<sequence>MTDQAAAVLAPPPAAPRLPDTPCPLSEANAARGRVQSLRRLSVLVPLYNERWTIGPMLQRLLCAPVSLELEVIVVDDGSTDGGADVVAAIAEGDPRVRLIRSPQNQGKGAAVRRAIAEMTGDVAVVQDADLEYDPHELPRLLRPILAGHADAVFGSRFAGGERRALLFWHSLGNRVLTTAANMLCDLNLTDMETCYKAVRADILRELRLTSDGFDLEPELTCRLAQWGARIYETPVSYRGRVAADGKKTSLMDGLRALWRLAACRFWDTKFTDHTGMYVLRSCDRAKRYNRWLMRQAAPFMGQRLLEAGAGIGNLSQMLTARERLVLVDHDPLYVEMLRDRFAGRGNVAVLQTDLTEPGFDAQWQSEALDTILCSNVLEHLEPHEQVLEGYCRALRPGGHAIIIVPAEPGLYSPADEALGHYRRYTPEGLERVMRQAGFITVHTRQVCKLGAAAWRVNGLLGRKNLTPRQMLWFDRMWPVMRAADPLLPWRGMSLICVGRKPS</sequence>